<dbReference type="EC" id="2.7.7.3" evidence="9"/>
<comment type="subunit">
    <text evidence="9">Homohexamer.</text>
</comment>
<dbReference type="Pfam" id="PF01467">
    <property type="entry name" value="CTP_transf_like"/>
    <property type="match status" value="1"/>
</dbReference>
<gene>
    <name evidence="9" type="primary">coaD</name>
    <name evidence="11" type="ORF">J2S03_002725</name>
</gene>
<keyword evidence="2 9" id="KW-0808">Transferase</keyword>
<feature type="domain" description="Cytidyltransferase-like" evidence="10">
    <location>
        <begin position="5"/>
        <end position="132"/>
    </location>
</feature>
<evidence type="ECO:0000256" key="8">
    <source>
        <dbReference type="ARBA" id="ARBA00029346"/>
    </source>
</evidence>
<comment type="catalytic activity">
    <reaction evidence="8 9">
        <text>(R)-4'-phosphopantetheine + ATP + H(+) = 3'-dephospho-CoA + diphosphate</text>
        <dbReference type="Rhea" id="RHEA:19801"/>
        <dbReference type="ChEBI" id="CHEBI:15378"/>
        <dbReference type="ChEBI" id="CHEBI:30616"/>
        <dbReference type="ChEBI" id="CHEBI:33019"/>
        <dbReference type="ChEBI" id="CHEBI:57328"/>
        <dbReference type="ChEBI" id="CHEBI:61723"/>
        <dbReference type="EC" id="2.7.7.3"/>
    </reaction>
</comment>
<feature type="binding site" evidence="9">
    <location>
        <begin position="88"/>
        <end position="90"/>
    </location>
    <ligand>
        <name>ATP</name>
        <dbReference type="ChEBI" id="CHEBI:30616"/>
    </ligand>
</feature>
<feature type="binding site" evidence="9">
    <location>
        <begin position="9"/>
        <end position="10"/>
    </location>
    <ligand>
        <name>ATP</name>
        <dbReference type="ChEBI" id="CHEBI:30616"/>
    </ligand>
</feature>
<keyword evidence="6 9" id="KW-0460">Magnesium</keyword>
<dbReference type="RefSeq" id="WP_274456180.1">
    <property type="nucleotide sequence ID" value="NZ_CP067097.1"/>
</dbReference>
<dbReference type="InterPro" id="IPR004821">
    <property type="entry name" value="Cyt_trans-like"/>
</dbReference>
<evidence type="ECO:0000256" key="7">
    <source>
        <dbReference type="ARBA" id="ARBA00022993"/>
    </source>
</evidence>
<comment type="pathway">
    <text evidence="9">Cofactor biosynthesis; coenzyme A biosynthesis; CoA from (R)-pantothenate: step 4/5.</text>
</comment>
<dbReference type="PANTHER" id="PTHR21342:SF1">
    <property type="entry name" value="PHOSPHOPANTETHEINE ADENYLYLTRANSFERASE"/>
    <property type="match status" value="1"/>
</dbReference>
<dbReference type="Proteomes" id="UP001232973">
    <property type="component" value="Unassembled WGS sequence"/>
</dbReference>
<feature type="binding site" evidence="9">
    <location>
        <begin position="123"/>
        <end position="129"/>
    </location>
    <ligand>
        <name>ATP</name>
        <dbReference type="ChEBI" id="CHEBI:30616"/>
    </ligand>
</feature>
<comment type="similarity">
    <text evidence="9">Belongs to the bacterial CoaD family.</text>
</comment>
<dbReference type="HAMAP" id="MF_00151">
    <property type="entry name" value="PPAT_bact"/>
    <property type="match status" value="1"/>
</dbReference>
<feature type="binding site" evidence="9">
    <location>
        <position position="98"/>
    </location>
    <ligand>
        <name>ATP</name>
        <dbReference type="ChEBI" id="CHEBI:30616"/>
    </ligand>
</feature>
<dbReference type="GO" id="GO:0004595">
    <property type="term" value="F:pantetheine-phosphate adenylyltransferase activity"/>
    <property type="evidence" value="ECO:0007669"/>
    <property type="project" value="UniProtKB-EC"/>
</dbReference>
<evidence type="ECO:0000256" key="6">
    <source>
        <dbReference type="ARBA" id="ARBA00022842"/>
    </source>
</evidence>
<comment type="subcellular location">
    <subcellularLocation>
        <location evidence="9">Cytoplasm</location>
    </subcellularLocation>
</comment>
<dbReference type="InterPro" id="IPR001980">
    <property type="entry name" value="PPAT"/>
</dbReference>
<dbReference type="InterPro" id="IPR014729">
    <property type="entry name" value="Rossmann-like_a/b/a_fold"/>
</dbReference>
<name>A0ABT9XKP8_9BACL</name>
<keyword evidence="12" id="KW-1185">Reference proteome</keyword>
<protein>
    <recommendedName>
        <fullName evidence="9">Phosphopantetheine adenylyltransferase</fullName>
        <ecNumber evidence="9">2.7.7.3</ecNumber>
    </recommendedName>
    <alternativeName>
        <fullName evidence="9">Dephospho-CoA pyrophosphorylase</fullName>
    </alternativeName>
    <alternativeName>
        <fullName evidence="9">Pantetheine-phosphate adenylyltransferase</fullName>
        <shortName evidence="9">PPAT</shortName>
    </alternativeName>
</protein>
<dbReference type="CDD" id="cd02163">
    <property type="entry name" value="PPAT"/>
    <property type="match status" value="1"/>
</dbReference>
<dbReference type="EMBL" id="JAUSTP010000025">
    <property type="protein sequence ID" value="MDQ0190858.1"/>
    <property type="molecule type" value="Genomic_DNA"/>
</dbReference>
<keyword evidence="1 9" id="KW-0963">Cytoplasm</keyword>
<reference evidence="11 12" key="1">
    <citation type="submission" date="2023-07" db="EMBL/GenBank/DDBJ databases">
        <title>Genomic Encyclopedia of Type Strains, Phase IV (KMG-IV): sequencing the most valuable type-strain genomes for metagenomic binning, comparative biology and taxonomic classification.</title>
        <authorList>
            <person name="Goeker M."/>
        </authorList>
    </citation>
    <scope>NUCLEOTIDE SEQUENCE [LARGE SCALE GENOMIC DNA]</scope>
    <source>
        <strain evidence="11 12">DSM 4006</strain>
    </source>
</reference>
<evidence type="ECO:0000259" key="10">
    <source>
        <dbReference type="Pfam" id="PF01467"/>
    </source>
</evidence>
<dbReference type="PANTHER" id="PTHR21342">
    <property type="entry name" value="PHOSPHOPANTETHEINE ADENYLYLTRANSFERASE"/>
    <property type="match status" value="1"/>
</dbReference>
<evidence type="ECO:0000256" key="9">
    <source>
        <dbReference type="HAMAP-Rule" id="MF_00151"/>
    </source>
</evidence>
<evidence type="ECO:0000256" key="5">
    <source>
        <dbReference type="ARBA" id="ARBA00022840"/>
    </source>
</evidence>
<evidence type="ECO:0000313" key="12">
    <source>
        <dbReference type="Proteomes" id="UP001232973"/>
    </source>
</evidence>
<dbReference type="NCBIfam" id="TIGR01510">
    <property type="entry name" value="coaD_prev_kdtB"/>
    <property type="match status" value="1"/>
</dbReference>
<sequence length="161" mass="17213">MKTAVYSGSFDPFTNGHLDIVTRASALFDQVIVAVLHNPSKRPLFSVDERMQLIAAATQGLGNVSVDSFQGLLVDYLRQQRASVIVRGLRGVSDLEGELHMAQMNQAMYPAAETVFLATSPALSYISSSLVKDVASHGGNVAGFVPAAVCRAVQAKFASRQ</sequence>
<evidence type="ECO:0000256" key="4">
    <source>
        <dbReference type="ARBA" id="ARBA00022741"/>
    </source>
</evidence>
<dbReference type="SUPFAM" id="SSF52374">
    <property type="entry name" value="Nucleotidylyl transferase"/>
    <property type="match status" value="1"/>
</dbReference>
<feature type="binding site" evidence="9">
    <location>
        <position position="9"/>
    </location>
    <ligand>
        <name>substrate</name>
    </ligand>
</feature>
<dbReference type="Gene3D" id="3.40.50.620">
    <property type="entry name" value="HUPs"/>
    <property type="match status" value="1"/>
</dbReference>
<comment type="function">
    <text evidence="9">Reversibly transfers an adenylyl group from ATP to 4'-phosphopantetheine, yielding dephospho-CoA (dPCoA) and pyrophosphate.</text>
</comment>
<evidence type="ECO:0000256" key="2">
    <source>
        <dbReference type="ARBA" id="ARBA00022679"/>
    </source>
</evidence>
<comment type="cofactor">
    <cofactor evidence="9">
        <name>Mg(2+)</name>
        <dbReference type="ChEBI" id="CHEBI:18420"/>
    </cofactor>
</comment>
<feature type="binding site" evidence="9">
    <location>
        <position position="17"/>
    </location>
    <ligand>
        <name>ATP</name>
        <dbReference type="ChEBI" id="CHEBI:30616"/>
    </ligand>
</feature>
<dbReference type="PRINTS" id="PR01020">
    <property type="entry name" value="LPSBIOSNTHSS"/>
</dbReference>
<feature type="binding site" evidence="9">
    <location>
        <position position="87"/>
    </location>
    <ligand>
        <name>substrate</name>
    </ligand>
</feature>
<feature type="binding site" evidence="9">
    <location>
        <position position="73"/>
    </location>
    <ligand>
        <name>substrate</name>
    </ligand>
</feature>
<feature type="site" description="Transition state stabilizer" evidence="9">
    <location>
        <position position="17"/>
    </location>
</feature>
<comment type="caution">
    <text evidence="11">The sequence shown here is derived from an EMBL/GenBank/DDBJ whole genome shotgun (WGS) entry which is preliminary data.</text>
</comment>
<keyword evidence="4 9" id="KW-0547">Nucleotide-binding</keyword>
<keyword evidence="3 9" id="KW-0548">Nucleotidyltransferase</keyword>
<keyword evidence="7 9" id="KW-0173">Coenzyme A biosynthesis</keyword>
<accession>A0ABT9XKP8</accession>
<proteinExistence type="inferred from homology"/>
<keyword evidence="5 9" id="KW-0067">ATP-binding</keyword>
<evidence type="ECO:0000313" key="11">
    <source>
        <dbReference type="EMBL" id="MDQ0190858.1"/>
    </source>
</evidence>
<evidence type="ECO:0000256" key="3">
    <source>
        <dbReference type="ARBA" id="ARBA00022695"/>
    </source>
</evidence>
<organism evidence="11 12">
    <name type="scientific">Alicyclobacillus cycloheptanicus</name>
    <dbReference type="NCBI Taxonomy" id="1457"/>
    <lineage>
        <taxon>Bacteria</taxon>
        <taxon>Bacillati</taxon>
        <taxon>Bacillota</taxon>
        <taxon>Bacilli</taxon>
        <taxon>Bacillales</taxon>
        <taxon>Alicyclobacillaceae</taxon>
        <taxon>Alicyclobacillus</taxon>
    </lineage>
</organism>
<feature type="binding site" evidence="9">
    <location>
        <position position="41"/>
    </location>
    <ligand>
        <name>substrate</name>
    </ligand>
</feature>
<dbReference type="NCBIfam" id="TIGR00125">
    <property type="entry name" value="cyt_tran_rel"/>
    <property type="match status" value="1"/>
</dbReference>
<evidence type="ECO:0000256" key="1">
    <source>
        <dbReference type="ARBA" id="ARBA00022490"/>
    </source>
</evidence>